<comment type="caution">
    <text evidence="1">The sequence shown here is derived from an EMBL/GenBank/DDBJ whole genome shotgun (WGS) entry which is preliminary data.</text>
</comment>
<accession>A0A8G2DV51</accession>
<reference evidence="1 2" key="1">
    <citation type="submission" date="2019-02" db="EMBL/GenBank/DDBJ databases">
        <authorList>
            <person name="Feng G."/>
        </authorList>
    </citation>
    <scope>NUCLEOTIDE SEQUENCE [LARGE SCALE GENOMIC DNA]</scope>
    <source>
        <strain evidence="1 2">CCTCC AB 2011146</strain>
    </source>
</reference>
<protein>
    <submittedName>
        <fullName evidence="1">Uncharacterized protein</fullName>
    </submittedName>
</protein>
<name>A0A8G2DV51_9SPHN</name>
<sequence length="302" mass="31904">MSAQLDGPRSELATVLADLIRNGVPAALVQSQLAAISQLQQQINVADASTLAAMPAAVAGMVADVLATAQQGGAAVSGAEAAEGADIASLAATSRATVNRTMQGMKDFDLTFASAEDEAAYRRREAERLALIEAEQKKGTPEGDLNAAGAAVGQMADAAAHGAAADPRFQQRWEALMDSTEKLRAQIIREGGDVSKFDARLREDLRQIMKSKGKTDAEIDALLAAHPDNPMDAMKAFVAEQKGALTERDGTVRISVCGRAVDHQAAMALMKRSPKITANCAFAMVHSRGGIFHSFSDRFKIR</sequence>
<dbReference type="AlphaFoldDB" id="A0A8G2DV51"/>
<dbReference type="Proteomes" id="UP000291572">
    <property type="component" value="Unassembled WGS sequence"/>
</dbReference>
<evidence type="ECO:0000313" key="1">
    <source>
        <dbReference type="EMBL" id="RYM09536.1"/>
    </source>
</evidence>
<proteinExistence type="predicted"/>
<evidence type="ECO:0000313" key="2">
    <source>
        <dbReference type="Proteomes" id="UP000291572"/>
    </source>
</evidence>
<organism evidence="1 2">
    <name type="scientific">Sphingobium cupriresistens</name>
    <dbReference type="NCBI Taxonomy" id="1132417"/>
    <lineage>
        <taxon>Bacteria</taxon>
        <taxon>Pseudomonadati</taxon>
        <taxon>Pseudomonadota</taxon>
        <taxon>Alphaproteobacteria</taxon>
        <taxon>Sphingomonadales</taxon>
        <taxon>Sphingomonadaceae</taxon>
        <taxon>Sphingobium</taxon>
    </lineage>
</organism>
<dbReference type="EMBL" id="SEOO01000023">
    <property type="protein sequence ID" value="RYM09536.1"/>
    <property type="molecule type" value="Genomic_DNA"/>
</dbReference>
<gene>
    <name evidence="1" type="ORF">EWH12_14305</name>
</gene>